<evidence type="ECO:0000256" key="1">
    <source>
        <dbReference type="ARBA" id="ARBA00012493"/>
    </source>
</evidence>
<evidence type="ECO:0000313" key="11">
    <source>
        <dbReference type="EMBL" id="WOH37656.1"/>
    </source>
</evidence>
<evidence type="ECO:0000256" key="6">
    <source>
        <dbReference type="ARBA" id="ARBA00022918"/>
    </source>
</evidence>
<dbReference type="EC" id="2.7.7.49" evidence="1"/>
<evidence type="ECO:0000256" key="9">
    <source>
        <dbReference type="ARBA" id="ARBA00048173"/>
    </source>
</evidence>
<reference evidence="11 13" key="1">
    <citation type="submission" date="2023-09" db="EMBL/GenBank/DDBJ databases">
        <authorList>
            <person name="Qi X."/>
        </authorList>
    </citation>
    <scope>NUCLEOTIDE SEQUENCE [LARGE SCALE GENOMIC DNA]</scope>
    <source>
        <strain evidence="11 13">S1-1</strain>
    </source>
</reference>
<evidence type="ECO:0000256" key="3">
    <source>
        <dbReference type="ARBA" id="ARBA00022695"/>
    </source>
</evidence>
<evidence type="ECO:0000259" key="10">
    <source>
        <dbReference type="PROSITE" id="PS50878"/>
    </source>
</evidence>
<name>A0ABZ0GQI6_9GAMM</name>
<keyword evidence="6 11" id="KW-0695">RNA-directed DNA polymerase</keyword>
<dbReference type="PRINTS" id="PR00866">
    <property type="entry name" value="RNADNAPOLMS"/>
</dbReference>
<dbReference type="Pfam" id="PF00078">
    <property type="entry name" value="RVT_1"/>
    <property type="match status" value="1"/>
</dbReference>
<evidence type="ECO:0000256" key="2">
    <source>
        <dbReference type="ARBA" id="ARBA00022679"/>
    </source>
</evidence>
<organism evidence="11 13">
    <name type="scientific">Thalassotalea fonticola</name>
    <dbReference type="NCBI Taxonomy" id="3065649"/>
    <lineage>
        <taxon>Bacteria</taxon>
        <taxon>Pseudomonadati</taxon>
        <taxon>Pseudomonadota</taxon>
        <taxon>Gammaproteobacteria</taxon>
        <taxon>Alteromonadales</taxon>
        <taxon>Colwelliaceae</taxon>
        <taxon>Thalassotalea</taxon>
    </lineage>
</organism>
<feature type="domain" description="Reverse transcriptase" evidence="10">
    <location>
        <begin position="46"/>
        <end position="264"/>
    </location>
</feature>
<evidence type="ECO:0000256" key="4">
    <source>
        <dbReference type="ARBA" id="ARBA00022723"/>
    </source>
</evidence>
<dbReference type="InterPro" id="IPR053543">
    <property type="entry name" value="Bacterial_RT"/>
</dbReference>
<keyword evidence="4" id="KW-0479">Metal-binding</keyword>
<dbReference type="InterPro" id="IPR051083">
    <property type="entry name" value="GrpII_Intron_Splice-Mob/Def"/>
</dbReference>
<reference evidence="11" key="2">
    <citation type="journal article" date="2024" name="Int. J. Syst. Evol. Microbiol.">
        <title>Thalassotalea psychrophila sp. nov., Thalassotalea nanhaiensis sp. nov. and Thalassotalea fonticola sp. nov., three psychrophilic bacteria isolated from deep-sea sediment.</title>
        <authorList>
            <person name="Li A.Q."/>
            <person name="Qi X.Q."/>
            <person name="Zhang C."/>
            <person name="Huang X.G."/>
            <person name="Wen D.Y."/>
            <person name="Li X.G."/>
            <person name="Zhang W.J."/>
        </authorList>
    </citation>
    <scope>NUCLEOTIDE SEQUENCE</scope>
    <source>
        <strain evidence="11">S1-1</strain>
    </source>
</reference>
<dbReference type="PROSITE" id="PS50878">
    <property type="entry name" value="RT_POL"/>
    <property type="match status" value="1"/>
</dbReference>
<dbReference type="InterPro" id="IPR000123">
    <property type="entry name" value="Reverse_transcriptase_msDNA"/>
</dbReference>
<dbReference type="Proteomes" id="UP001301442">
    <property type="component" value="Chromosome"/>
</dbReference>
<keyword evidence="2" id="KW-0808">Transferase</keyword>
<evidence type="ECO:0000313" key="12">
    <source>
        <dbReference type="EMBL" id="WOH37666.1"/>
    </source>
</evidence>
<evidence type="ECO:0000256" key="7">
    <source>
        <dbReference type="ARBA" id="ARBA00023118"/>
    </source>
</evidence>
<accession>A0ABZ0GQI6</accession>
<comment type="catalytic activity">
    <reaction evidence="9">
        <text>DNA(n) + a 2'-deoxyribonucleoside 5'-triphosphate = DNA(n+1) + diphosphate</text>
        <dbReference type="Rhea" id="RHEA:22508"/>
        <dbReference type="Rhea" id="RHEA-COMP:17339"/>
        <dbReference type="Rhea" id="RHEA-COMP:17340"/>
        <dbReference type="ChEBI" id="CHEBI:33019"/>
        <dbReference type="ChEBI" id="CHEBI:61560"/>
        <dbReference type="ChEBI" id="CHEBI:173112"/>
        <dbReference type="EC" id="2.7.7.49"/>
    </reaction>
</comment>
<evidence type="ECO:0000256" key="8">
    <source>
        <dbReference type="ARBA" id="ARBA00034120"/>
    </source>
</evidence>
<evidence type="ECO:0000256" key="5">
    <source>
        <dbReference type="ARBA" id="ARBA00022842"/>
    </source>
</evidence>
<dbReference type="PANTHER" id="PTHR34047:SF7">
    <property type="entry name" value="RNA-DIRECTED DNA POLYMERASE"/>
    <property type="match status" value="1"/>
</dbReference>
<keyword evidence="5" id="KW-0460">Magnesium</keyword>
<dbReference type="GO" id="GO:0003964">
    <property type="term" value="F:RNA-directed DNA polymerase activity"/>
    <property type="evidence" value="ECO:0007669"/>
    <property type="project" value="UniProtKB-KW"/>
</dbReference>
<keyword evidence="7" id="KW-0051">Antiviral defense</keyword>
<dbReference type="NCBIfam" id="NF038237">
    <property type="entry name" value="retron_Ec67_fus"/>
    <property type="match status" value="1"/>
</dbReference>
<proteinExistence type="inferred from homology"/>
<dbReference type="InterPro" id="IPR043502">
    <property type="entry name" value="DNA/RNA_pol_sf"/>
</dbReference>
<protein>
    <recommendedName>
        <fullName evidence="1">RNA-directed DNA polymerase</fullName>
        <ecNumber evidence="1">2.7.7.49</ecNumber>
    </recommendedName>
</protein>
<comment type="similarity">
    <text evidence="8">Belongs to the bacterial reverse transcriptase family.</text>
</comment>
<keyword evidence="13" id="KW-1185">Reference proteome</keyword>
<dbReference type="EMBL" id="CP136600">
    <property type="protein sequence ID" value="WOH37656.1"/>
    <property type="molecule type" value="Genomic_DNA"/>
</dbReference>
<gene>
    <name evidence="12" type="ORF">RI844_00030</name>
    <name evidence="11" type="ORF">RI844_20220</name>
</gene>
<dbReference type="EMBL" id="CP136600">
    <property type="protein sequence ID" value="WOH37666.1"/>
    <property type="molecule type" value="Genomic_DNA"/>
</dbReference>
<dbReference type="CDD" id="cd03487">
    <property type="entry name" value="RT_Bac_retron_II"/>
    <property type="match status" value="1"/>
</dbReference>
<keyword evidence="3" id="KW-0548">Nucleotidyltransferase</keyword>
<sequence length="595" mass="68411">MGKLEALQKTTTKKQLATLLGIKASIFTYTLYILKPSTQYTQFKIPKKNGGERIISAPNGRLKTIQANLSNLLLDCVDDINKIKYPTSEIIQPTLSHGFVRHRSIITNAMMHLGQKNVLNIDLENFFDSFNFGRVRGFFIKNENFKLDPAIATVIAQIACYNNKLPQGSPSSPVITNLIAHSLDIRLAYLAKKHSCTYSRYADDITFSTRKADFPLQIMRHEEGEYYSSKKLKSEINRAGFSINDKKTRIQYKDSRQDVTGLVVNKKPNTKKEYWRTVRAQCNNLFNTGQFTKTTDGIPVNGNINELEGQLNFIDQIDHYNRLRQKPPLNPKYNLKRDELIKQKKAKQRRYLFSGREKTFSQFLFYQLFYANDKPTMLTEGKTDNVYLKTAINMLASDFPALANVKTATTPYELLLRFVEYSERTKFLLELHGGADYLKHFIMGYESQLKQYKAPKPKQPVIIVIDNDTGPQGLLSYVSNISSATISPTSLVLKQDYRKADFIHIFHNLYVVLTPLGVNDSYTDIEYFFKDIDRLRKYKGKCFNTVTNRDGDKDLSKDAFSKQIVKAQKNIVDFNDLKPLLERIVKATKHFDTIK</sequence>
<evidence type="ECO:0000313" key="13">
    <source>
        <dbReference type="Proteomes" id="UP001301442"/>
    </source>
</evidence>
<dbReference type="RefSeq" id="WP_348396442.1">
    <property type="nucleotide sequence ID" value="NZ_CP136600.1"/>
</dbReference>
<dbReference type="SUPFAM" id="SSF56672">
    <property type="entry name" value="DNA/RNA polymerases"/>
    <property type="match status" value="1"/>
</dbReference>
<dbReference type="PANTHER" id="PTHR34047">
    <property type="entry name" value="NUCLEAR INTRON MATURASE 1, MITOCHONDRIAL-RELATED"/>
    <property type="match status" value="1"/>
</dbReference>
<dbReference type="InterPro" id="IPR000477">
    <property type="entry name" value="RT_dom"/>
</dbReference>